<dbReference type="GO" id="GO:0008897">
    <property type="term" value="F:holo-[acyl-carrier-protein] synthase activity"/>
    <property type="evidence" value="ECO:0007669"/>
    <property type="project" value="UniProtKB-EC"/>
</dbReference>
<dbReference type="InterPro" id="IPR008278">
    <property type="entry name" value="4-PPantetheinyl_Trfase_dom"/>
</dbReference>
<evidence type="ECO:0000256" key="1">
    <source>
        <dbReference type="ARBA" id="ARBA00013172"/>
    </source>
</evidence>
<evidence type="ECO:0000259" key="4">
    <source>
        <dbReference type="Pfam" id="PF22624"/>
    </source>
</evidence>
<keyword evidence="2 5" id="KW-0808">Transferase</keyword>
<keyword evidence="6" id="KW-1185">Reference proteome</keyword>
<dbReference type="PANTHER" id="PTHR12215:SF10">
    <property type="entry name" value="L-AMINOADIPATE-SEMIALDEHYDE DEHYDROGENASE-PHOSPHOPANTETHEINYL TRANSFERASE"/>
    <property type="match status" value="1"/>
</dbReference>
<dbReference type="EMBL" id="JAPQKS010000003">
    <property type="protein sequence ID" value="KAJ5238444.1"/>
    <property type="molecule type" value="Genomic_DNA"/>
</dbReference>
<dbReference type="GO" id="GO:0005829">
    <property type="term" value="C:cytosol"/>
    <property type="evidence" value="ECO:0007669"/>
    <property type="project" value="TreeGrafter"/>
</dbReference>
<accession>A0A9W9P5R2</accession>
<dbReference type="GO" id="GO:0019878">
    <property type="term" value="P:lysine biosynthetic process via aminoadipic acid"/>
    <property type="evidence" value="ECO:0007669"/>
    <property type="project" value="TreeGrafter"/>
</dbReference>
<evidence type="ECO:0000259" key="3">
    <source>
        <dbReference type="Pfam" id="PF01648"/>
    </source>
</evidence>
<dbReference type="GeneID" id="83199663"/>
<dbReference type="InterPro" id="IPR037143">
    <property type="entry name" value="4-PPantetheinyl_Trfase_dom_sf"/>
</dbReference>
<feature type="domain" description="4'-phosphopantetheinyl transferase" evidence="3">
    <location>
        <begin position="157"/>
        <end position="264"/>
    </location>
</feature>
<reference evidence="5" key="1">
    <citation type="submission" date="2022-11" db="EMBL/GenBank/DDBJ databases">
        <authorList>
            <person name="Petersen C."/>
        </authorList>
    </citation>
    <scope>NUCLEOTIDE SEQUENCE</scope>
    <source>
        <strain evidence="5">IBT 19713</strain>
    </source>
</reference>
<dbReference type="EC" id="2.7.8.7" evidence="1"/>
<dbReference type="InterPro" id="IPR055066">
    <property type="entry name" value="AASDHPPT_N"/>
</dbReference>
<evidence type="ECO:0000256" key="2">
    <source>
        <dbReference type="ARBA" id="ARBA00022679"/>
    </source>
</evidence>
<dbReference type="GO" id="GO:0000287">
    <property type="term" value="F:magnesium ion binding"/>
    <property type="evidence" value="ECO:0007669"/>
    <property type="project" value="InterPro"/>
</dbReference>
<gene>
    <name evidence="5" type="ORF">N7468_003063</name>
</gene>
<dbReference type="OrthoDB" id="26719at2759"/>
<dbReference type="Proteomes" id="UP001150941">
    <property type="component" value="Unassembled WGS sequence"/>
</dbReference>
<proteinExistence type="predicted"/>
<reference evidence="5" key="2">
    <citation type="journal article" date="2023" name="IMA Fungus">
        <title>Comparative genomic study of the Penicillium genus elucidates a diverse pangenome and 15 lateral gene transfer events.</title>
        <authorList>
            <person name="Petersen C."/>
            <person name="Sorensen T."/>
            <person name="Nielsen M.R."/>
            <person name="Sondergaard T.E."/>
            <person name="Sorensen J.L."/>
            <person name="Fitzpatrick D.A."/>
            <person name="Frisvad J.C."/>
            <person name="Nielsen K.L."/>
        </authorList>
    </citation>
    <scope>NUCLEOTIDE SEQUENCE</scope>
    <source>
        <strain evidence="5">IBT 19713</strain>
    </source>
</reference>
<dbReference type="Gene3D" id="3.90.470.20">
    <property type="entry name" value="4'-phosphopantetheinyl transferase domain"/>
    <property type="match status" value="2"/>
</dbReference>
<organism evidence="5 6">
    <name type="scientific">Penicillium chermesinum</name>
    <dbReference type="NCBI Taxonomy" id="63820"/>
    <lineage>
        <taxon>Eukaryota</taxon>
        <taxon>Fungi</taxon>
        <taxon>Dikarya</taxon>
        <taxon>Ascomycota</taxon>
        <taxon>Pezizomycotina</taxon>
        <taxon>Eurotiomycetes</taxon>
        <taxon>Eurotiomycetidae</taxon>
        <taxon>Eurotiales</taxon>
        <taxon>Aspergillaceae</taxon>
        <taxon>Penicillium</taxon>
    </lineage>
</organism>
<feature type="domain" description="4'-phosphopantetheinyl transferase N-terminal" evidence="4">
    <location>
        <begin position="51"/>
        <end position="134"/>
    </location>
</feature>
<evidence type="ECO:0000313" key="6">
    <source>
        <dbReference type="Proteomes" id="UP001150941"/>
    </source>
</evidence>
<evidence type="ECO:0000313" key="5">
    <source>
        <dbReference type="EMBL" id="KAJ5238444.1"/>
    </source>
</evidence>
<dbReference type="InterPro" id="IPR050559">
    <property type="entry name" value="P-Pant_transferase_sf"/>
</dbReference>
<dbReference type="AlphaFoldDB" id="A0A9W9P5R2"/>
<dbReference type="Pfam" id="PF22624">
    <property type="entry name" value="AASDHPPT_N"/>
    <property type="match status" value="1"/>
</dbReference>
<name>A0A9W9P5R2_9EURO</name>
<sequence>MAVNEISLEEGLQDTPRAENIDPTLQGLPTTVRWYIDSRDWESHGLDLPLIEALRPDEQKAVRRFHHATDRRMSLSSHLLKYLYIHHACSVPWKDIVLARTPAPEGRPYYKPAAGPGIEFNVTHQAGIIGLAGTLEPSEDQLLRHAAGGILPPRPRLGIDVTCVNEHRRRTLTTMNEYLNFVSMFVDVFSDEELRVMKTPAAALRRARHLGFAKAFPPMYVDESGAPIEKPESVVRFGVRLFYSYWALKEAYLKMTGDALLAPWVRTVEFSNVIPPDPVQPLVAPKPYRPSKDPKYIPQSPKNWGPPFNEVKVSLAGKPLEDIRLQLVSFESDYIVAISAKGLPVGVVPGVVKNVDLHHLPGHITVRSGEETEEWRVPINVKKVLGDVDPWNIPFAIKDPWLPMQEIDIELDVRPCAEGRCVHPESPARVLSGA</sequence>
<dbReference type="Pfam" id="PF01648">
    <property type="entry name" value="ACPS"/>
    <property type="match status" value="1"/>
</dbReference>
<dbReference type="PANTHER" id="PTHR12215">
    <property type="entry name" value="PHOSPHOPANTETHEINE TRANSFERASE"/>
    <property type="match status" value="1"/>
</dbReference>
<dbReference type="SUPFAM" id="SSF56214">
    <property type="entry name" value="4'-phosphopantetheinyl transferase"/>
    <property type="match status" value="2"/>
</dbReference>
<protein>
    <recommendedName>
        <fullName evidence="1">holo-[acyl-carrier-protein] synthase</fullName>
        <ecNumber evidence="1">2.7.8.7</ecNumber>
    </recommendedName>
</protein>
<dbReference type="RefSeq" id="XP_058331363.1">
    <property type="nucleotide sequence ID" value="XM_058472360.1"/>
</dbReference>
<comment type="caution">
    <text evidence="5">The sequence shown here is derived from an EMBL/GenBank/DDBJ whole genome shotgun (WGS) entry which is preliminary data.</text>
</comment>